<dbReference type="OrthoDB" id="5431298at2759"/>
<dbReference type="EMBL" id="MU006251">
    <property type="protein sequence ID" value="KAF2818566.1"/>
    <property type="molecule type" value="Genomic_DNA"/>
</dbReference>
<gene>
    <name evidence="3" type="ORF">CC86DRAFT_375766</name>
</gene>
<feature type="compositionally biased region" description="Low complexity" evidence="1">
    <location>
        <begin position="68"/>
        <end position="90"/>
    </location>
</feature>
<protein>
    <recommendedName>
        <fullName evidence="5">Concanavalin A-like lectin/glucanase</fullName>
    </recommendedName>
</protein>
<feature type="chain" id="PRO_5025360450" description="Concanavalin A-like lectin/glucanase" evidence="2">
    <location>
        <begin position="20"/>
        <end position="303"/>
    </location>
</feature>
<proteinExistence type="predicted"/>
<keyword evidence="4" id="KW-1185">Reference proteome</keyword>
<dbReference type="AlphaFoldDB" id="A0A6A6ZC42"/>
<keyword evidence="2" id="KW-0732">Signal</keyword>
<reference evidence="3" key="1">
    <citation type="journal article" date="2020" name="Stud. Mycol.">
        <title>101 Dothideomycetes genomes: a test case for predicting lifestyles and emergence of pathogens.</title>
        <authorList>
            <person name="Haridas S."/>
            <person name="Albert R."/>
            <person name="Binder M."/>
            <person name="Bloem J."/>
            <person name="Labutti K."/>
            <person name="Salamov A."/>
            <person name="Andreopoulos B."/>
            <person name="Baker S."/>
            <person name="Barry K."/>
            <person name="Bills G."/>
            <person name="Bluhm B."/>
            <person name="Cannon C."/>
            <person name="Castanera R."/>
            <person name="Culley D."/>
            <person name="Daum C."/>
            <person name="Ezra D."/>
            <person name="Gonzalez J."/>
            <person name="Henrissat B."/>
            <person name="Kuo A."/>
            <person name="Liang C."/>
            <person name="Lipzen A."/>
            <person name="Lutzoni F."/>
            <person name="Magnuson J."/>
            <person name="Mondo S."/>
            <person name="Nolan M."/>
            <person name="Ohm R."/>
            <person name="Pangilinan J."/>
            <person name="Park H.-J."/>
            <person name="Ramirez L."/>
            <person name="Alfaro M."/>
            <person name="Sun H."/>
            <person name="Tritt A."/>
            <person name="Yoshinaga Y."/>
            <person name="Zwiers L.-H."/>
            <person name="Turgeon B."/>
            <person name="Goodwin S."/>
            <person name="Spatafora J."/>
            <person name="Crous P."/>
            <person name="Grigoriev I."/>
        </authorList>
    </citation>
    <scope>NUCLEOTIDE SEQUENCE</scope>
    <source>
        <strain evidence="3">CBS 113818</strain>
    </source>
</reference>
<accession>A0A6A6ZC42</accession>
<evidence type="ECO:0000256" key="2">
    <source>
        <dbReference type="SAM" id="SignalP"/>
    </source>
</evidence>
<name>A0A6A6ZC42_9PLEO</name>
<dbReference type="Proteomes" id="UP000799424">
    <property type="component" value="Unassembled WGS sequence"/>
</dbReference>
<organism evidence="3 4">
    <name type="scientific">Ophiobolus disseminans</name>
    <dbReference type="NCBI Taxonomy" id="1469910"/>
    <lineage>
        <taxon>Eukaryota</taxon>
        <taxon>Fungi</taxon>
        <taxon>Dikarya</taxon>
        <taxon>Ascomycota</taxon>
        <taxon>Pezizomycotina</taxon>
        <taxon>Dothideomycetes</taxon>
        <taxon>Pleosporomycetidae</taxon>
        <taxon>Pleosporales</taxon>
        <taxon>Pleosporineae</taxon>
        <taxon>Phaeosphaeriaceae</taxon>
        <taxon>Ophiobolus</taxon>
    </lineage>
</organism>
<evidence type="ECO:0000256" key="1">
    <source>
        <dbReference type="SAM" id="MobiDB-lite"/>
    </source>
</evidence>
<evidence type="ECO:0000313" key="3">
    <source>
        <dbReference type="EMBL" id="KAF2818566.1"/>
    </source>
</evidence>
<feature type="region of interest" description="Disordered" evidence="1">
    <location>
        <begin position="59"/>
        <end position="90"/>
    </location>
</feature>
<evidence type="ECO:0008006" key="5">
    <source>
        <dbReference type="Google" id="ProtNLM"/>
    </source>
</evidence>
<sequence length="303" mass="32354">MHPSTTFIAAAALLGLAAASPLDRRYEECKAPQLWYACWDDYQGCCSTNPCKGPAMGVKSGCPSNDDTTPSESTPASSEAVPSSSTSSATTSIYIPSPAASAIAKLEPDTAWTAKCKEDNSNCNWAARFFSVKTNNETYTTYNTTSQFHVANDIGSAGAHRHSIAVFSDIPSSVTKCSVQWYKPKQGIFYGTWGDGSISISTLDMGGKPFAEAVGSQDISFKNTKSFIDAKTVQGGLDLGNWGRTMAHAFLSDGRTFACKGPEVVVHFALDSKTSEGSVTVDQVSKAGSTEFVQRAGWFLKYE</sequence>
<feature type="signal peptide" evidence="2">
    <location>
        <begin position="1"/>
        <end position="19"/>
    </location>
</feature>
<evidence type="ECO:0000313" key="4">
    <source>
        <dbReference type="Proteomes" id="UP000799424"/>
    </source>
</evidence>